<evidence type="ECO:0000256" key="2">
    <source>
        <dbReference type="ARBA" id="ARBA00022552"/>
    </source>
</evidence>
<dbReference type="PANTHER" id="PTHR11727:SF7">
    <property type="entry name" value="DIMETHYLADENOSINE TRANSFERASE-RELATED"/>
    <property type="match status" value="1"/>
</dbReference>
<dbReference type="CDD" id="cd02440">
    <property type="entry name" value="AdoMet_MTases"/>
    <property type="match status" value="1"/>
</dbReference>
<feature type="binding site" evidence="8">
    <location>
        <position position="106"/>
    </location>
    <ligand>
        <name>S-adenosyl-L-methionine</name>
        <dbReference type="ChEBI" id="CHEBI:59789"/>
    </ligand>
</feature>
<dbReference type="STRING" id="646526.A0A1W0E6K1"/>
<accession>A0A1W0E6K1</accession>
<keyword evidence="2 9" id="KW-0698">rRNA processing</keyword>
<dbReference type="SUPFAM" id="SSF53335">
    <property type="entry name" value="S-adenosyl-L-methionine-dependent methyltransferases"/>
    <property type="match status" value="1"/>
</dbReference>
<proteinExistence type="inferred from homology"/>
<evidence type="ECO:0000256" key="7">
    <source>
        <dbReference type="ARBA" id="ARBA00049478"/>
    </source>
</evidence>
<organism evidence="12 13">
    <name type="scientific">Ecytonucleospora hepatopenaei</name>
    <dbReference type="NCBI Taxonomy" id="646526"/>
    <lineage>
        <taxon>Eukaryota</taxon>
        <taxon>Fungi</taxon>
        <taxon>Fungi incertae sedis</taxon>
        <taxon>Microsporidia</taxon>
        <taxon>Enterocytozoonidae</taxon>
        <taxon>Ecytonucleospora</taxon>
    </lineage>
</organism>
<dbReference type="Gene3D" id="1.10.8.480">
    <property type="match status" value="1"/>
</dbReference>
<evidence type="ECO:0000256" key="10">
    <source>
        <dbReference type="SAM" id="Coils"/>
    </source>
</evidence>
<dbReference type="Pfam" id="PF00398">
    <property type="entry name" value="RrnaAD"/>
    <property type="match status" value="1"/>
</dbReference>
<keyword evidence="10" id="KW-0175">Coiled coil</keyword>
<name>A0A1W0E6K1_9MICR</name>
<evidence type="ECO:0000313" key="12">
    <source>
        <dbReference type="EMBL" id="OQS54836.1"/>
    </source>
</evidence>
<dbReference type="NCBIfam" id="TIGR00755">
    <property type="entry name" value="ksgA"/>
    <property type="match status" value="1"/>
</dbReference>
<dbReference type="Gene3D" id="3.40.50.150">
    <property type="entry name" value="Vaccinia Virus protein VP39"/>
    <property type="match status" value="1"/>
</dbReference>
<evidence type="ECO:0000259" key="11">
    <source>
        <dbReference type="SMART" id="SM00650"/>
    </source>
</evidence>
<evidence type="ECO:0000256" key="1">
    <source>
        <dbReference type="ARBA" id="ARBA00002977"/>
    </source>
</evidence>
<dbReference type="EC" id="2.1.1.-" evidence="9"/>
<feature type="binding site" evidence="8">
    <location>
        <position position="62"/>
    </location>
    <ligand>
        <name>S-adenosyl-L-methionine</name>
        <dbReference type="ChEBI" id="CHEBI:59789"/>
    </ligand>
</feature>
<keyword evidence="5 8" id="KW-0949">S-adenosyl-L-methionine</keyword>
<dbReference type="InterPro" id="IPR029063">
    <property type="entry name" value="SAM-dependent_MTases_sf"/>
</dbReference>
<evidence type="ECO:0000256" key="5">
    <source>
        <dbReference type="ARBA" id="ARBA00022691"/>
    </source>
</evidence>
<feature type="binding site" evidence="8">
    <location>
        <position position="41"/>
    </location>
    <ligand>
        <name>S-adenosyl-L-methionine</name>
        <dbReference type="ChEBI" id="CHEBI:59789"/>
    </ligand>
</feature>
<evidence type="ECO:0000256" key="9">
    <source>
        <dbReference type="RuleBase" id="RU362106"/>
    </source>
</evidence>
<feature type="binding site" evidence="8">
    <location>
        <position position="16"/>
    </location>
    <ligand>
        <name>S-adenosyl-L-methionine</name>
        <dbReference type="ChEBI" id="CHEBI:59789"/>
    </ligand>
</feature>
<keyword evidence="3 8" id="KW-0489">Methyltransferase</keyword>
<feature type="binding site" evidence="8">
    <location>
        <position position="91"/>
    </location>
    <ligand>
        <name>S-adenosyl-L-methionine</name>
        <dbReference type="ChEBI" id="CHEBI:59789"/>
    </ligand>
</feature>
<dbReference type="GO" id="GO:0052909">
    <property type="term" value="F:18S rRNA (adenine(1779)-N(6)/adenine(1780)-N(6))-dimethyltransferase activity"/>
    <property type="evidence" value="ECO:0007669"/>
    <property type="project" value="UniProtKB-EC"/>
</dbReference>
<dbReference type="PROSITE" id="PS01131">
    <property type="entry name" value="RRNA_A_DIMETH"/>
    <property type="match status" value="1"/>
</dbReference>
<dbReference type="InterPro" id="IPR020596">
    <property type="entry name" value="rRNA_Ade_Mease_Trfase_CS"/>
</dbReference>
<dbReference type="InterPro" id="IPR001737">
    <property type="entry name" value="KsgA/Erm"/>
</dbReference>
<dbReference type="OrthoDB" id="74991at2759"/>
<protein>
    <recommendedName>
        <fullName evidence="9">rRNA adenine N(6)-methyltransferase</fullName>
        <ecNumber evidence="9">2.1.1.-</ecNumber>
    </recommendedName>
</protein>
<dbReference type="VEuPathDB" id="MicrosporidiaDB:EHP00_191"/>
<reference evidence="12 13" key="1">
    <citation type="journal article" date="2017" name="Environ. Microbiol.">
        <title>Decay of the glycolytic pathway and adaptation to intranuclear parasitism within Enterocytozoonidae microsporidia.</title>
        <authorList>
            <person name="Wiredu Boakye D."/>
            <person name="Jaroenlak P."/>
            <person name="Prachumwat A."/>
            <person name="Williams T.A."/>
            <person name="Bateman K.S."/>
            <person name="Itsathitphaisarn O."/>
            <person name="Sritunyalucksana K."/>
            <person name="Paszkiewicz K.H."/>
            <person name="Moore K.A."/>
            <person name="Stentiford G.D."/>
            <person name="Williams B.A."/>
        </authorList>
    </citation>
    <scope>NUCLEOTIDE SEQUENCE [LARGE SCALE GENOMIC DNA]</scope>
    <source>
        <strain evidence="12 13">TH1</strain>
    </source>
</reference>
<dbReference type="InterPro" id="IPR020598">
    <property type="entry name" value="rRNA_Ade_methylase_Trfase_N"/>
</dbReference>
<sequence>MKTRINFKKSEGQHMLINTQIIDKIISKANIKHTDTLLEIGCGTGNITTKLLEKAKKVVAYELDKRLSKELKDILKNNKTLKNKLDLREEDGLSADWPHFDKMISNIPFNISLPILLKLVQYNFHSSFILVQKEFADKLFAKPGDENFSRLTVNLKVMCKIEHILKVKKSSFIPPPKVDTCWVKIEPKTDKPNIDCVQFDNFLKVCFCRKNKTLAGNLQTPQFERFLKNTEFIKCSKKFILDSLTQLKLENIRPSKMTVNNFIEAYNFFKEKGIVFEYK</sequence>
<keyword evidence="13" id="KW-1185">Reference proteome</keyword>
<comment type="similarity">
    <text evidence="8 9">Belongs to the class I-like SAM-binding methyltransferase superfamily. rRNA adenine N(6)-methyltransferase family.</text>
</comment>
<feature type="domain" description="Ribosomal RNA adenine methylase transferase N-terminal" evidence="11">
    <location>
        <begin position="21"/>
        <end position="189"/>
    </location>
</feature>
<comment type="caution">
    <text evidence="12">The sequence shown here is derived from an EMBL/GenBank/DDBJ whole genome shotgun (WGS) entry which is preliminary data.</text>
</comment>
<dbReference type="GO" id="GO:0003723">
    <property type="term" value="F:RNA binding"/>
    <property type="evidence" value="ECO:0007669"/>
    <property type="project" value="UniProtKB-UniRule"/>
</dbReference>
<evidence type="ECO:0000256" key="8">
    <source>
        <dbReference type="PROSITE-ProRule" id="PRU01026"/>
    </source>
</evidence>
<dbReference type="PANTHER" id="PTHR11727">
    <property type="entry name" value="DIMETHYLADENOSINE TRANSFERASE"/>
    <property type="match status" value="1"/>
</dbReference>
<evidence type="ECO:0000313" key="13">
    <source>
        <dbReference type="Proteomes" id="UP000192758"/>
    </source>
</evidence>
<dbReference type="InterPro" id="IPR011530">
    <property type="entry name" value="rRNA_adenine_dimethylase"/>
</dbReference>
<comment type="function">
    <text evidence="1">Specifically dimethylates two adjacent adenosines in the loop of a conserved hairpin near the 3'-end of 18S rRNA in the 40S particle.</text>
</comment>
<feature type="coiled-coil region" evidence="10">
    <location>
        <begin position="64"/>
        <end position="91"/>
    </location>
</feature>
<keyword evidence="4 8" id="KW-0808">Transferase</keyword>
<dbReference type="AlphaFoldDB" id="A0A1W0E6K1"/>
<gene>
    <name evidence="12" type="primary">DIMT1</name>
    <name evidence="12" type="ORF">EHP00_191</name>
</gene>
<dbReference type="Proteomes" id="UP000192758">
    <property type="component" value="Unassembled WGS sequence"/>
</dbReference>
<evidence type="ECO:0000256" key="4">
    <source>
        <dbReference type="ARBA" id="ARBA00022679"/>
    </source>
</evidence>
<keyword evidence="6 8" id="KW-0694">RNA-binding</keyword>
<feature type="binding site" evidence="8">
    <location>
        <position position="14"/>
    </location>
    <ligand>
        <name>S-adenosyl-L-methionine</name>
        <dbReference type="ChEBI" id="CHEBI:59789"/>
    </ligand>
</feature>
<evidence type="ECO:0000256" key="3">
    <source>
        <dbReference type="ARBA" id="ARBA00022603"/>
    </source>
</evidence>
<comment type="catalytic activity">
    <reaction evidence="7">
        <text>adenosine(1779)/adenosine(1780) in 18S rRNA + 4 S-adenosyl-L-methionine = N(6)-dimethyladenosine(1779)/N(6)-dimethyladenosine(1780) in 18S rRNA + 4 S-adenosyl-L-homocysteine + 4 H(+)</text>
        <dbReference type="Rhea" id="RHEA:42780"/>
        <dbReference type="Rhea" id="RHEA-COMP:10234"/>
        <dbReference type="Rhea" id="RHEA-COMP:10236"/>
        <dbReference type="ChEBI" id="CHEBI:15378"/>
        <dbReference type="ChEBI" id="CHEBI:57856"/>
        <dbReference type="ChEBI" id="CHEBI:59789"/>
        <dbReference type="ChEBI" id="CHEBI:74411"/>
        <dbReference type="ChEBI" id="CHEBI:74493"/>
        <dbReference type="EC" id="2.1.1.183"/>
    </reaction>
</comment>
<dbReference type="SMART" id="SM00650">
    <property type="entry name" value="rADc"/>
    <property type="match status" value="1"/>
</dbReference>
<dbReference type="EMBL" id="MNPJ01000016">
    <property type="protein sequence ID" value="OQS54836.1"/>
    <property type="molecule type" value="Genomic_DNA"/>
</dbReference>
<dbReference type="PROSITE" id="PS51689">
    <property type="entry name" value="SAM_RNA_A_N6_MT"/>
    <property type="match status" value="1"/>
</dbReference>
<evidence type="ECO:0000256" key="6">
    <source>
        <dbReference type="ARBA" id="ARBA00022884"/>
    </source>
</evidence>